<gene>
    <name evidence="1" type="ORF">D0809_02270</name>
</gene>
<accession>A0A4Y7UJ26</accession>
<evidence type="ECO:0000313" key="2">
    <source>
        <dbReference type="Proteomes" id="UP000298340"/>
    </source>
</evidence>
<name>A0A4Y7UJ26_9FLAO</name>
<sequence length="77" mass="9207">MDFQPKTKMKMYSFQLILRNFAMWNMFAITPLHLVIIFCDCFGSEEVIRYSLKRKPINRSLSEKEQEDNIRTIISIS</sequence>
<dbReference type="AlphaFoldDB" id="A0A4Y7UJ26"/>
<dbReference type="EMBL" id="QWDN01000001">
    <property type="protein sequence ID" value="TEB45852.1"/>
    <property type="molecule type" value="Genomic_DNA"/>
</dbReference>
<evidence type="ECO:0000313" key="1">
    <source>
        <dbReference type="EMBL" id="TEB45852.1"/>
    </source>
</evidence>
<reference evidence="1 2" key="1">
    <citation type="journal article" date="2018" name="Syst. Appl. Microbiol.">
        <title>Flavobacterium circumlabens sp. nov. and Flavobacterium cupreum sp. nov., two psychrotrophic species isolated from Antarctic environmental samples.</title>
        <authorList>
            <person name="Kralova S."/>
            <person name="Busse H.J."/>
            <person name="Svec P."/>
            <person name="Maslanova I."/>
            <person name="Stankova E."/>
            <person name="Bartak M."/>
            <person name="Sedlacek I."/>
        </authorList>
    </citation>
    <scope>NUCLEOTIDE SEQUENCE [LARGE SCALE GENOMIC DNA]</scope>
    <source>
        <strain evidence="1 2">CCM 8828</strain>
    </source>
</reference>
<dbReference type="Proteomes" id="UP000298340">
    <property type="component" value="Unassembled WGS sequence"/>
</dbReference>
<proteinExistence type="predicted"/>
<organism evidence="1 2">
    <name type="scientific">Flavobacterium circumlabens</name>
    <dbReference type="NCBI Taxonomy" id="2133765"/>
    <lineage>
        <taxon>Bacteria</taxon>
        <taxon>Pseudomonadati</taxon>
        <taxon>Bacteroidota</taxon>
        <taxon>Flavobacteriia</taxon>
        <taxon>Flavobacteriales</taxon>
        <taxon>Flavobacteriaceae</taxon>
        <taxon>Flavobacterium</taxon>
    </lineage>
</organism>
<protein>
    <submittedName>
        <fullName evidence="1">Uncharacterized protein</fullName>
    </submittedName>
</protein>
<comment type="caution">
    <text evidence="1">The sequence shown here is derived from an EMBL/GenBank/DDBJ whole genome shotgun (WGS) entry which is preliminary data.</text>
</comment>